<dbReference type="eggNOG" id="ENOG502RQC8">
    <property type="taxonomic scope" value="Eukaryota"/>
</dbReference>
<gene>
    <name evidence="2" type="primary">Piso0_005733</name>
    <name evidence="2" type="ORF">GNLVRS01_PISO0M21154g</name>
</gene>
<accession>G8Y2S3</accession>
<dbReference type="OMA" id="RVSRNEH"/>
<dbReference type="EMBL" id="FO082047">
    <property type="protein sequence ID" value="CCE86084.1"/>
    <property type="molecule type" value="Genomic_DNA"/>
</dbReference>
<name>G8Y2S3_PICSO</name>
<feature type="region of interest" description="Disordered" evidence="1">
    <location>
        <begin position="134"/>
        <end position="164"/>
    </location>
</feature>
<protein>
    <submittedName>
        <fullName evidence="2">Piso0_005733 protein</fullName>
    </submittedName>
</protein>
<feature type="compositionally biased region" description="Basic and acidic residues" evidence="1">
    <location>
        <begin position="134"/>
        <end position="155"/>
    </location>
</feature>
<dbReference type="InParanoid" id="G8Y2S3"/>
<reference evidence="2 3" key="1">
    <citation type="journal article" date="2012" name="G3 (Bethesda)">
        <title>Pichia sorbitophila, an interspecies yeast hybrid reveals early steps of genome resolution following polyploidization.</title>
        <authorList>
            <person name="Leh Louis V."/>
            <person name="Despons L."/>
            <person name="Friedrich A."/>
            <person name="Martin T."/>
            <person name="Durrens P."/>
            <person name="Casaregola S."/>
            <person name="Neuveglise C."/>
            <person name="Fairhead C."/>
            <person name="Marck C."/>
            <person name="Cruz J.A."/>
            <person name="Straub M.L."/>
            <person name="Kugler V."/>
            <person name="Sacerdot C."/>
            <person name="Uzunov Z."/>
            <person name="Thierry A."/>
            <person name="Weiss S."/>
            <person name="Bleykasten C."/>
            <person name="De Montigny J."/>
            <person name="Jacques N."/>
            <person name="Jung P."/>
            <person name="Lemaire M."/>
            <person name="Mallet S."/>
            <person name="Morel G."/>
            <person name="Richard G.F."/>
            <person name="Sarkar A."/>
            <person name="Savel G."/>
            <person name="Schacherer J."/>
            <person name="Seret M.L."/>
            <person name="Talla E."/>
            <person name="Samson G."/>
            <person name="Jubin C."/>
            <person name="Poulain J."/>
            <person name="Vacherie B."/>
            <person name="Barbe V."/>
            <person name="Pelletier E."/>
            <person name="Sherman D.J."/>
            <person name="Westhof E."/>
            <person name="Weissenbach J."/>
            <person name="Baret P.V."/>
            <person name="Wincker P."/>
            <person name="Gaillardin C."/>
            <person name="Dujon B."/>
            <person name="Souciet J.L."/>
        </authorList>
    </citation>
    <scope>NUCLEOTIDE SEQUENCE [LARGE SCALE GENOMIC DNA]</scope>
    <source>
        <strain evidence="3">ATCC MYA-4447 / BCRC 22081 / CBS 7064 / NBRC 10061 / NRRL Y-12695</strain>
    </source>
</reference>
<dbReference type="Proteomes" id="UP000005222">
    <property type="component" value="Chromosome M"/>
</dbReference>
<dbReference type="HOGENOM" id="CLU_119651_1_0_1"/>
<dbReference type="InterPro" id="IPR035213">
    <property type="entry name" value="DUF5321"/>
</dbReference>
<evidence type="ECO:0000313" key="3">
    <source>
        <dbReference type="Proteomes" id="UP000005222"/>
    </source>
</evidence>
<dbReference type="AlphaFoldDB" id="G8Y2S3"/>
<dbReference type="Pfam" id="PF17254">
    <property type="entry name" value="DUF5321"/>
    <property type="match status" value="1"/>
</dbReference>
<evidence type="ECO:0000313" key="2">
    <source>
        <dbReference type="EMBL" id="CCE86084.1"/>
    </source>
</evidence>
<dbReference type="OrthoDB" id="2253354at2759"/>
<proteinExistence type="predicted"/>
<keyword evidence="3" id="KW-1185">Reference proteome</keyword>
<sequence>MFKTSFQHSKSFLTRVYRFQPRAYSTVNAAQNRHKATFKNLLKAPAVKSLMLTLIFGTSVVEFMKKKRDLEALDHIYNAKINILEDIISRLEKNEKVDIQKELRIINSMTKYKYNTSTDIDIDEGLEKWLQQEDNSTIKDAEEKPTKQDDLKSDKQAATSKDFL</sequence>
<organism evidence="2 3">
    <name type="scientific">Pichia sorbitophila (strain ATCC MYA-4447 / BCRC 22081 / CBS 7064 / NBRC 10061 / NRRL Y-12695)</name>
    <name type="common">Hybrid yeast</name>
    <dbReference type="NCBI Taxonomy" id="559304"/>
    <lineage>
        <taxon>Eukaryota</taxon>
        <taxon>Fungi</taxon>
        <taxon>Dikarya</taxon>
        <taxon>Ascomycota</taxon>
        <taxon>Saccharomycotina</taxon>
        <taxon>Pichiomycetes</taxon>
        <taxon>Debaryomycetaceae</taxon>
        <taxon>Millerozyma</taxon>
    </lineage>
</organism>
<evidence type="ECO:0000256" key="1">
    <source>
        <dbReference type="SAM" id="MobiDB-lite"/>
    </source>
</evidence>